<reference evidence="3 4" key="1">
    <citation type="journal article" date="2022" name="Allergy">
        <title>Genome assembly and annotation of Periplaneta americana reveal a comprehensive cockroach allergen profile.</title>
        <authorList>
            <person name="Wang L."/>
            <person name="Xiong Q."/>
            <person name="Saelim N."/>
            <person name="Wang L."/>
            <person name="Nong W."/>
            <person name="Wan A.T."/>
            <person name="Shi M."/>
            <person name="Liu X."/>
            <person name="Cao Q."/>
            <person name="Hui J.H.L."/>
            <person name="Sookrung N."/>
            <person name="Leung T.F."/>
            <person name="Tungtrongchitr A."/>
            <person name="Tsui S.K.W."/>
        </authorList>
    </citation>
    <scope>NUCLEOTIDE SEQUENCE [LARGE SCALE GENOMIC DNA]</scope>
    <source>
        <strain evidence="3">PWHHKU_190912</strain>
    </source>
</reference>
<dbReference type="InterPro" id="IPR001254">
    <property type="entry name" value="Trypsin_dom"/>
</dbReference>
<dbReference type="PROSITE" id="PS00135">
    <property type="entry name" value="TRYPSIN_SER"/>
    <property type="match status" value="1"/>
</dbReference>
<dbReference type="PANTHER" id="PTHR24253">
    <property type="entry name" value="TRANSMEMBRANE PROTEASE SERINE"/>
    <property type="match status" value="1"/>
</dbReference>
<evidence type="ECO:0000256" key="1">
    <source>
        <dbReference type="ARBA" id="ARBA00023157"/>
    </source>
</evidence>
<keyword evidence="4" id="KW-1185">Reference proteome</keyword>
<dbReference type="InterPro" id="IPR033116">
    <property type="entry name" value="TRYPSIN_SER"/>
</dbReference>
<name>A0ABQ8T1L7_PERAM</name>
<sequence length="467" mass="51481">MYVPPGELESDDWLLTPIQGRVTVVMVCAGGERPRFLLASLLGYPSTCVHNNALHSCTFSFTCWVVGGQLTKGCSEGGGGGLDLVADLLFTCCVPVTSQPLPPARREDIDHRNNERTGEACRRKSHFRCLPLANNLATRKVGARLQAAQLELTRRPTCLQLENSGVVARIGELSYNQLLSITHFFSTYSIVSNLSSNGFHVVISLTILVYECGVPRITLQKRIIGGNEAHFGEFPWQAHIRIAGYQCGGVLVSRWYVATAAHCIHRARLRDITVYLGEYDTHNTGLYSEPLPEEAVRVVRKLVHPDFQYRVTQPDRFDLALLRLARPVTYRENILPICLPRRDSAFWGQMGVVAGWGKTDTTYGKTGTNILQKATVPILSDAECLQWHEHKNINLELHGEMFCAGHSDGHMDACLGDSGGPLIVQQDGRWTLAGITSAGFGCAVDHQPGIYHKVADTAGWIAAHINK</sequence>
<dbReference type="Proteomes" id="UP001148838">
    <property type="component" value="Unassembled WGS sequence"/>
</dbReference>
<protein>
    <recommendedName>
        <fullName evidence="2">Peptidase S1 domain-containing protein</fullName>
    </recommendedName>
</protein>
<dbReference type="PROSITE" id="PS50240">
    <property type="entry name" value="TRYPSIN_DOM"/>
    <property type="match status" value="1"/>
</dbReference>
<dbReference type="PANTHER" id="PTHR24253:SF63">
    <property type="entry name" value="PEPTIDASE S1 DOMAIN-CONTAINING PROTEIN"/>
    <property type="match status" value="1"/>
</dbReference>
<dbReference type="CDD" id="cd00190">
    <property type="entry name" value="Tryp_SPc"/>
    <property type="match status" value="1"/>
</dbReference>
<dbReference type="InterPro" id="IPR009003">
    <property type="entry name" value="Peptidase_S1_PA"/>
</dbReference>
<dbReference type="Gene3D" id="2.40.10.10">
    <property type="entry name" value="Trypsin-like serine proteases"/>
    <property type="match status" value="1"/>
</dbReference>
<comment type="caution">
    <text evidence="3">The sequence shown here is derived from an EMBL/GenBank/DDBJ whole genome shotgun (WGS) entry which is preliminary data.</text>
</comment>
<accession>A0ABQ8T1L7</accession>
<dbReference type="Pfam" id="PF00089">
    <property type="entry name" value="Trypsin"/>
    <property type="match status" value="1"/>
</dbReference>
<organism evidence="3 4">
    <name type="scientific">Periplaneta americana</name>
    <name type="common">American cockroach</name>
    <name type="synonym">Blatta americana</name>
    <dbReference type="NCBI Taxonomy" id="6978"/>
    <lineage>
        <taxon>Eukaryota</taxon>
        <taxon>Metazoa</taxon>
        <taxon>Ecdysozoa</taxon>
        <taxon>Arthropoda</taxon>
        <taxon>Hexapoda</taxon>
        <taxon>Insecta</taxon>
        <taxon>Pterygota</taxon>
        <taxon>Neoptera</taxon>
        <taxon>Polyneoptera</taxon>
        <taxon>Dictyoptera</taxon>
        <taxon>Blattodea</taxon>
        <taxon>Blattoidea</taxon>
        <taxon>Blattidae</taxon>
        <taxon>Blattinae</taxon>
        <taxon>Periplaneta</taxon>
    </lineage>
</organism>
<dbReference type="SMART" id="SM00020">
    <property type="entry name" value="Tryp_SPc"/>
    <property type="match status" value="1"/>
</dbReference>
<dbReference type="InterPro" id="IPR043504">
    <property type="entry name" value="Peptidase_S1_PA_chymotrypsin"/>
</dbReference>
<feature type="domain" description="Peptidase S1" evidence="2">
    <location>
        <begin position="223"/>
        <end position="466"/>
    </location>
</feature>
<gene>
    <name evidence="3" type="ORF">ANN_07948</name>
</gene>
<dbReference type="InterPro" id="IPR001314">
    <property type="entry name" value="Peptidase_S1A"/>
</dbReference>
<dbReference type="EMBL" id="JAJSOF020000017">
    <property type="protein sequence ID" value="KAJ4439820.1"/>
    <property type="molecule type" value="Genomic_DNA"/>
</dbReference>
<evidence type="ECO:0000313" key="3">
    <source>
        <dbReference type="EMBL" id="KAJ4439820.1"/>
    </source>
</evidence>
<evidence type="ECO:0000313" key="4">
    <source>
        <dbReference type="Proteomes" id="UP001148838"/>
    </source>
</evidence>
<dbReference type="SUPFAM" id="SSF50494">
    <property type="entry name" value="Trypsin-like serine proteases"/>
    <property type="match status" value="1"/>
</dbReference>
<dbReference type="PRINTS" id="PR00722">
    <property type="entry name" value="CHYMOTRYPSIN"/>
</dbReference>
<proteinExistence type="predicted"/>
<keyword evidence="1" id="KW-1015">Disulfide bond</keyword>
<evidence type="ECO:0000259" key="2">
    <source>
        <dbReference type="PROSITE" id="PS50240"/>
    </source>
</evidence>